<comment type="function">
    <text evidence="5">Responsible for synthesis of pseudouridine from uracil-55 in the psi GC loop of transfer RNAs.</text>
</comment>
<dbReference type="OrthoDB" id="9802309at2"/>
<dbReference type="InterPro" id="IPR032819">
    <property type="entry name" value="TruB_C"/>
</dbReference>
<sequence>MGESGILLVDKPQGVTSHDVVGAVRGTLHTRHVGHAGTLDPMATGLLVVGFGKATRLLRYMVGHHKEYVATIRLGLATDSDDADGTLIRPENSAMNEIESVLKAITQEGLQTLVNEFFVGMIDQVPSAFSSVRVHGKHAYELARNGEIPNLKARAITIFSFQILDVQHSEVEISGNEAPGVAAVAQTSEDEQSLTSQRSLGGDTESSAGGEHMIAMPVVDVKVRVSCSSGTYIRALARDLGSRLGTGGHLIALRRTQVGNFRIGSSESSGSAEMSGSFGDESTERNEDTTSAENIATVKVVQREHKDRKTGEVEIRNRAVMADSAETLLEYALSPAEAASTIMDFVEISPKEAMDLAHGRAIDRPINATTAAIYVARDSVETDAPRIAEELNSPRLCAILVPDGNDMARPQTVFPL</sequence>
<dbReference type="SUPFAM" id="SSF55120">
    <property type="entry name" value="Pseudouridine synthase"/>
    <property type="match status" value="1"/>
</dbReference>
<evidence type="ECO:0000259" key="7">
    <source>
        <dbReference type="Pfam" id="PF01509"/>
    </source>
</evidence>
<feature type="compositionally biased region" description="Polar residues" evidence="6">
    <location>
        <begin position="193"/>
        <end position="207"/>
    </location>
</feature>
<dbReference type="GeneID" id="98296156"/>
<evidence type="ECO:0000259" key="8">
    <source>
        <dbReference type="Pfam" id="PF16198"/>
    </source>
</evidence>
<accession>A0A261G3F6</accession>
<evidence type="ECO:0000256" key="1">
    <source>
        <dbReference type="ARBA" id="ARBA00000385"/>
    </source>
</evidence>
<organism evidence="9 10">
    <name type="scientific">Bifidobacterium aquikefiri</name>
    <dbReference type="NCBI Taxonomy" id="1653207"/>
    <lineage>
        <taxon>Bacteria</taxon>
        <taxon>Bacillati</taxon>
        <taxon>Actinomycetota</taxon>
        <taxon>Actinomycetes</taxon>
        <taxon>Bifidobacteriales</taxon>
        <taxon>Bifidobacteriaceae</taxon>
        <taxon>Bifidobacterium</taxon>
    </lineage>
</organism>
<dbReference type="Gene3D" id="3.30.2350.10">
    <property type="entry name" value="Pseudouridine synthase"/>
    <property type="match status" value="1"/>
</dbReference>
<feature type="compositionally biased region" description="Low complexity" evidence="6">
    <location>
        <begin position="264"/>
        <end position="279"/>
    </location>
</feature>
<dbReference type="GO" id="GO:0031119">
    <property type="term" value="P:tRNA pseudouridine synthesis"/>
    <property type="evidence" value="ECO:0007669"/>
    <property type="project" value="UniProtKB-UniRule"/>
</dbReference>
<feature type="domain" description="tRNA pseudouridylate synthase B C-terminal" evidence="8">
    <location>
        <begin position="234"/>
        <end position="262"/>
    </location>
</feature>
<evidence type="ECO:0000256" key="5">
    <source>
        <dbReference type="HAMAP-Rule" id="MF_01080"/>
    </source>
</evidence>
<evidence type="ECO:0000256" key="2">
    <source>
        <dbReference type="ARBA" id="ARBA00005642"/>
    </source>
</evidence>
<evidence type="ECO:0000256" key="4">
    <source>
        <dbReference type="ARBA" id="ARBA00023235"/>
    </source>
</evidence>
<feature type="domain" description="Pseudouridine synthase II N-terminal" evidence="7">
    <location>
        <begin position="26"/>
        <end position="174"/>
    </location>
</feature>
<comment type="similarity">
    <text evidence="2 5">Belongs to the pseudouridine synthase TruB family. Type 1 subfamily.</text>
</comment>
<feature type="region of interest" description="Disordered" evidence="6">
    <location>
        <begin position="262"/>
        <end position="293"/>
    </location>
</feature>
<dbReference type="NCBIfam" id="TIGR00431">
    <property type="entry name" value="TruB"/>
    <property type="match status" value="1"/>
</dbReference>
<feature type="region of interest" description="Disordered" evidence="6">
    <location>
        <begin position="185"/>
        <end position="211"/>
    </location>
</feature>
<dbReference type="GO" id="GO:0003723">
    <property type="term" value="F:RNA binding"/>
    <property type="evidence" value="ECO:0007669"/>
    <property type="project" value="InterPro"/>
</dbReference>
<dbReference type="HAMAP" id="MF_01080">
    <property type="entry name" value="TruB_bact"/>
    <property type="match status" value="1"/>
</dbReference>
<dbReference type="RefSeq" id="WP_094694377.1">
    <property type="nucleotide sequence ID" value="NZ_CALENZ010000016.1"/>
</dbReference>
<dbReference type="Pfam" id="PF16198">
    <property type="entry name" value="TruB_C_2"/>
    <property type="match status" value="1"/>
</dbReference>
<name>A0A261G3F6_9BIFI</name>
<feature type="active site" description="Nucleophile" evidence="5">
    <location>
        <position position="40"/>
    </location>
</feature>
<evidence type="ECO:0000313" key="10">
    <source>
        <dbReference type="Proteomes" id="UP000216451"/>
    </source>
</evidence>
<keyword evidence="10" id="KW-1185">Reference proteome</keyword>
<dbReference type="EC" id="5.4.99.25" evidence="5"/>
<protein>
    <recommendedName>
        <fullName evidence="5">tRNA pseudouridine synthase B</fullName>
        <ecNumber evidence="5">5.4.99.25</ecNumber>
    </recommendedName>
    <alternativeName>
        <fullName evidence="5">tRNA pseudouridine(55) synthase</fullName>
        <shortName evidence="5">Psi55 synthase</shortName>
    </alternativeName>
    <alternativeName>
        <fullName evidence="5">tRNA pseudouridylate synthase</fullName>
    </alternativeName>
    <alternativeName>
        <fullName evidence="5">tRNA-uridine isomerase</fullName>
    </alternativeName>
</protein>
<dbReference type="InterPro" id="IPR014780">
    <property type="entry name" value="tRNA_psdUridine_synth_TruB"/>
</dbReference>
<evidence type="ECO:0000256" key="6">
    <source>
        <dbReference type="SAM" id="MobiDB-lite"/>
    </source>
</evidence>
<dbReference type="AlphaFoldDB" id="A0A261G3F6"/>
<dbReference type="InterPro" id="IPR020103">
    <property type="entry name" value="PsdUridine_synth_cat_dom_sf"/>
</dbReference>
<dbReference type="GO" id="GO:0160148">
    <property type="term" value="F:tRNA pseudouridine(55) synthase activity"/>
    <property type="evidence" value="ECO:0007669"/>
    <property type="project" value="UniProtKB-EC"/>
</dbReference>
<dbReference type="InterPro" id="IPR002501">
    <property type="entry name" value="PsdUridine_synth_N"/>
</dbReference>
<dbReference type="PANTHER" id="PTHR13767">
    <property type="entry name" value="TRNA-PSEUDOURIDINE SYNTHASE"/>
    <property type="match status" value="1"/>
</dbReference>
<dbReference type="CDD" id="cd02573">
    <property type="entry name" value="PseudoU_synth_EcTruB"/>
    <property type="match status" value="1"/>
</dbReference>
<proteinExistence type="inferred from homology"/>
<dbReference type="Proteomes" id="UP000216451">
    <property type="component" value="Unassembled WGS sequence"/>
</dbReference>
<dbReference type="GO" id="GO:1990481">
    <property type="term" value="P:mRNA pseudouridine synthesis"/>
    <property type="evidence" value="ECO:0007669"/>
    <property type="project" value="TreeGrafter"/>
</dbReference>
<keyword evidence="3 5" id="KW-0819">tRNA processing</keyword>
<dbReference type="Pfam" id="PF01509">
    <property type="entry name" value="TruB_N"/>
    <property type="match status" value="1"/>
</dbReference>
<gene>
    <name evidence="5" type="primary">truB</name>
    <name evidence="9" type="ORF">BAQU_1493</name>
</gene>
<evidence type="ECO:0000313" key="9">
    <source>
        <dbReference type="EMBL" id="OZG65755.1"/>
    </source>
</evidence>
<reference evidence="9 10" key="1">
    <citation type="journal article" date="2017" name="BMC Genomics">
        <title>Comparative genomic and phylogenomic analyses of the Bifidobacteriaceae family.</title>
        <authorList>
            <person name="Lugli G.A."/>
            <person name="Milani C."/>
            <person name="Turroni F."/>
            <person name="Duranti S."/>
            <person name="Mancabelli L."/>
            <person name="Mangifesta M."/>
            <person name="Ferrario C."/>
            <person name="Modesto M."/>
            <person name="Mattarelli P."/>
            <person name="Jiri K."/>
            <person name="van Sinderen D."/>
            <person name="Ventura M."/>
        </authorList>
    </citation>
    <scope>NUCLEOTIDE SEQUENCE [LARGE SCALE GENOMIC DNA]</scope>
    <source>
        <strain evidence="9 10">LMG 28769</strain>
    </source>
</reference>
<evidence type="ECO:0000256" key="3">
    <source>
        <dbReference type="ARBA" id="ARBA00022694"/>
    </source>
</evidence>
<dbReference type="EMBL" id="MWXA01000007">
    <property type="protein sequence ID" value="OZG65755.1"/>
    <property type="molecule type" value="Genomic_DNA"/>
</dbReference>
<comment type="caution">
    <text evidence="9">The sequence shown here is derived from an EMBL/GenBank/DDBJ whole genome shotgun (WGS) entry which is preliminary data.</text>
</comment>
<comment type="catalytic activity">
    <reaction evidence="1 5">
        <text>uridine(55) in tRNA = pseudouridine(55) in tRNA</text>
        <dbReference type="Rhea" id="RHEA:42532"/>
        <dbReference type="Rhea" id="RHEA-COMP:10101"/>
        <dbReference type="Rhea" id="RHEA-COMP:10102"/>
        <dbReference type="ChEBI" id="CHEBI:65314"/>
        <dbReference type="ChEBI" id="CHEBI:65315"/>
        <dbReference type="EC" id="5.4.99.25"/>
    </reaction>
</comment>
<keyword evidence="4 5" id="KW-0413">Isomerase</keyword>
<dbReference type="PANTHER" id="PTHR13767:SF2">
    <property type="entry name" value="PSEUDOURIDYLATE SYNTHASE TRUB1"/>
    <property type="match status" value="1"/>
</dbReference>